<sequence length="129" mass="14405">MGFPSPAQDYIEDRISLDRLCILRPSATYFMKAGIAAPQFGIMKDALLVVDRARTPVDGSLVVAGIEGENRLCMLKLHPLPCLMNLETMRPLLRLDTDYMDVEATVIFGVVTFSVNDTSCFEFDERPCI</sequence>
<reference evidence="2 3" key="1">
    <citation type="submission" date="2014-10" db="EMBL/GenBank/DDBJ databases">
        <title>Genome sequence of Erwinia typographi M043b.</title>
        <authorList>
            <person name="Chan K.-G."/>
            <person name="Tan W.-S."/>
        </authorList>
    </citation>
    <scope>NUCLEOTIDE SEQUENCE [LARGE SCALE GENOMIC DNA]</scope>
    <source>
        <strain evidence="2 3">M043b</strain>
    </source>
</reference>
<name>A0A0A3YLE6_9GAMM</name>
<evidence type="ECO:0000259" key="1">
    <source>
        <dbReference type="Pfam" id="PF00717"/>
    </source>
</evidence>
<dbReference type="RefSeq" id="WP_034898320.1">
    <property type="nucleotide sequence ID" value="NZ_JRUQ01000072.1"/>
</dbReference>
<comment type="caution">
    <text evidence="2">The sequence shown here is derived from an EMBL/GenBank/DDBJ whole genome shotgun (WGS) entry which is preliminary data.</text>
</comment>
<dbReference type="eggNOG" id="COG1974">
    <property type="taxonomic scope" value="Bacteria"/>
</dbReference>
<dbReference type="STRING" id="371042.NG99_23245"/>
<proteinExistence type="predicted"/>
<dbReference type="AlphaFoldDB" id="A0A0A3YLE6"/>
<protein>
    <recommendedName>
        <fullName evidence="1">Peptidase S24/S26A/S26B/S26C domain-containing protein</fullName>
    </recommendedName>
</protein>
<dbReference type="Proteomes" id="UP000030351">
    <property type="component" value="Unassembled WGS sequence"/>
</dbReference>
<keyword evidence="3" id="KW-1185">Reference proteome</keyword>
<evidence type="ECO:0000313" key="2">
    <source>
        <dbReference type="EMBL" id="KGT87465.1"/>
    </source>
</evidence>
<gene>
    <name evidence="2" type="ORF">NG99_23245</name>
</gene>
<dbReference type="InterPro" id="IPR036286">
    <property type="entry name" value="LexA/Signal_pep-like_sf"/>
</dbReference>
<dbReference type="Gene3D" id="2.10.109.10">
    <property type="entry name" value="Umud Fragment, subunit A"/>
    <property type="match status" value="1"/>
</dbReference>
<feature type="domain" description="Peptidase S24/S26A/S26B/S26C" evidence="1">
    <location>
        <begin position="1"/>
        <end position="71"/>
    </location>
</feature>
<dbReference type="Pfam" id="PF00717">
    <property type="entry name" value="Peptidase_S24"/>
    <property type="match status" value="1"/>
</dbReference>
<dbReference type="EMBL" id="JRUQ01000072">
    <property type="protein sequence ID" value="KGT87465.1"/>
    <property type="molecule type" value="Genomic_DNA"/>
</dbReference>
<accession>A0A0A3YLE6</accession>
<dbReference type="InterPro" id="IPR015927">
    <property type="entry name" value="Peptidase_S24_S26A/B/C"/>
</dbReference>
<dbReference type="OrthoDB" id="6505225at2"/>
<evidence type="ECO:0000313" key="3">
    <source>
        <dbReference type="Proteomes" id="UP000030351"/>
    </source>
</evidence>
<organism evidence="2 3">
    <name type="scientific">Erwinia typographi</name>
    <dbReference type="NCBI Taxonomy" id="371042"/>
    <lineage>
        <taxon>Bacteria</taxon>
        <taxon>Pseudomonadati</taxon>
        <taxon>Pseudomonadota</taxon>
        <taxon>Gammaproteobacteria</taxon>
        <taxon>Enterobacterales</taxon>
        <taxon>Erwiniaceae</taxon>
        <taxon>Erwinia</taxon>
    </lineage>
</organism>
<dbReference type="SUPFAM" id="SSF51306">
    <property type="entry name" value="LexA/Signal peptidase"/>
    <property type="match status" value="1"/>
</dbReference>